<dbReference type="Pfam" id="PF00689">
    <property type="entry name" value="Cation_ATPase_C"/>
    <property type="match status" value="1"/>
</dbReference>
<dbReference type="Gene3D" id="3.40.1110.10">
    <property type="entry name" value="Calcium-transporting ATPase, cytoplasmic domain N"/>
    <property type="match status" value="1"/>
</dbReference>
<evidence type="ECO:0000256" key="4">
    <source>
        <dbReference type="ARBA" id="ARBA00022842"/>
    </source>
</evidence>
<dbReference type="InterPro" id="IPR023214">
    <property type="entry name" value="HAD_sf"/>
</dbReference>
<dbReference type="GO" id="GO:0046872">
    <property type="term" value="F:metal ion binding"/>
    <property type="evidence" value="ECO:0007669"/>
    <property type="project" value="UniProtKB-KW"/>
</dbReference>
<comment type="subcellular location">
    <subcellularLocation>
        <location evidence="1">Membrane</location>
    </subcellularLocation>
</comment>
<dbReference type="GO" id="GO:0005388">
    <property type="term" value="F:P-type calcium transporter activity"/>
    <property type="evidence" value="ECO:0007669"/>
    <property type="project" value="TreeGrafter"/>
</dbReference>
<dbReference type="GO" id="GO:0000166">
    <property type="term" value="F:nucleotide binding"/>
    <property type="evidence" value="ECO:0007669"/>
    <property type="project" value="InterPro"/>
</dbReference>
<gene>
    <name evidence="10" type="ORF">RJ640_011475</name>
</gene>
<keyword evidence="2 7" id="KW-0812">Transmembrane</keyword>
<feature type="transmembrane region" description="Helical" evidence="7">
    <location>
        <begin position="866"/>
        <end position="884"/>
    </location>
</feature>
<evidence type="ECO:0000256" key="3">
    <source>
        <dbReference type="ARBA" id="ARBA00022723"/>
    </source>
</evidence>
<comment type="caution">
    <text evidence="10">The sequence shown here is derived from an EMBL/GenBank/DDBJ whole genome shotgun (WGS) entry which is preliminary data.</text>
</comment>
<reference evidence="10" key="1">
    <citation type="submission" date="2022-12" db="EMBL/GenBank/DDBJ databases">
        <title>Draft genome assemblies for two species of Escallonia (Escalloniales).</title>
        <authorList>
            <person name="Chanderbali A."/>
            <person name="Dervinis C."/>
            <person name="Anghel I."/>
            <person name="Soltis D."/>
            <person name="Soltis P."/>
            <person name="Zapata F."/>
        </authorList>
    </citation>
    <scope>NUCLEOTIDE SEQUENCE</scope>
    <source>
        <strain evidence="10">UCBG92.1500</strain>
        <tissue evidence="10">Leaf</tissue>
    </source>
</reference>
<dbReference type="SUPFAM" id="SSF81665">
    <property type="entry name" value="Calcium ATPase, transmembrane domain M"/>
    <property type="match status" value="1"/>
</dbReference>
<dbReference type="Pfam" id="PF13246">
    <property type="entry name" value="Cation_ATPase"/>
    <property type="match status" value="1"/>
</dbReference>
<keyword evidence="11" id="KW-1185">Reference proteome</keyword>
<evidence type="ECO:0000259" key="8">
    <source>
        <dbReference type="Pfam" id="PF00689"/>
    </source>
</evidence>
<dbReference type="Proteomes" id="UP001187471">
    <property type="component" value="Unassembled WGS sequence"/>
</dbReference>
<evidence type="ECO:0000256" key="2">
    <source>
        <dbReference type="ARBA" id="ARBA00022692"/>
    </source>
</evidence>
<keyword evidence="6 7" id="KW-0472">Membrane</keyword>
<dbReference type="InterPro" id="IPR004014">
    <property type="entry name" value="ATPase_P-typ_cation-transptr_N"/>
</dbReference>
<dbReference type="InterPro" id="IPR006068">
    <property type="entry name" value="ATPase_P-typ_cation-transptr_C"/>
</dbReference>
<name>A0AA88R3T0_9ASTE</name>
<dbReference type="SUPFAM" id="SSF81660">
    <property type="entry name" value="Metal cation-transporting ATPase, ATP-binding domain N"/>
    <property type="match status" value="1"/>
</dbReference>
<dbReference type="SUPFAM" id="SSF56784">
    <property type="entry name" value="HAD-like"/>
    <property type="match status" value="1"/>
</dbReference>
<sequence length="934" mass="103018">MSITSVPSTGNADTVIASCLGQTPLFTALDMNQDRFSRIRIASIIELVERRDQRLIQEHGGIEGIVSALETHIERGIRGDESDIACRRQVFGSNMYGDNMPAAKTFYYFILEALKDPMILILLVSTVLSIGFGIRKHGLEVGWYECVAKLAAIFGAVLASAGSNFWPERQCQKLSVDSGKSQQVDVVDKLETNGQSTSIIVDGQENPFFFTGTNVVLGYAHMVVTAVGKNTESQTIKLDGKLVEELENLTSVMGKAGDAVASLIFLVLFFRLFAGKIHDEEGNQVSVGGKSHILDALVALVGIVATPAMIAVTSTPRGLLLAVKIALAYSMKKMIDNDVLLKKPSLCNAIGSVTTICANATGSLTMDSKEVTKFWLGLSSIERVSSGLINKDVQELLRQGIGINTSQHRSNSLSDSSLKTEKEIFDWAKETIDMNARALKESYVVVETDYFNPEKLQSGVLILKRDDGTFHLHRKGAPEVILPMCNKYYETTGQVKYINNNEKALLEQTIEGMARDGLRCIAFAHKKTSIREFFASREPQLILLGLAGLKSSLRPGVKDAVKEFQHAGVNFKMITGDNISTARAVATACGILNANSNQPGEIIEGREFRSYRPDERIDRIDNIRVMARATPSDKFLMVQCLKEKGHVVAVMGRSIGDMQAMREADLGVCLSMKSADIAKACSHIVIRNEEFPSAVHIFKWGRGIYDSVQIYTQFLLTANFVALVVDSVMAVTPSKTPGINTMAVVSAGKAPYLVFQLMWVKLIMDTMATLALVVREAPEELMHKPPRDKSEPLITDVMKKNIMAQTTYQIAILLTLHFKGESIFNVSTKVKQTMLYNTYVLCQVVNMFNATSPEKNFFEAIKRTKLFWGIAGTIVVFEAIMVEVLIKYADTTRLDMGEWCICIAMVAVSWLIGWLVKCIVILERSFSELSNGLF</sequence>
<keyword evidence="4" id="KW-0460">Magnesium</keyword>
<dbReference type="InterPro" id="IPR023298">
    <property type="entry name" value="ATPase_P-typ_TM_dom_sf"/>
</dbReference>
<evidence type="ECO:0000256" key="7">
    <source>
        <dbReference type="SAM" id="Phobius"/>
    </source>
</evidence>
<evidence type="ECO:0000256" key="1">
    <source>
        <dbReference type="ARBA" id="ARBA00004370"/>
    </source>
</evidence>
<dbReference type="PANTHER" id="PTHR24093:SF518">
    <property type="entry name" value="CALCIUM-TRANSPORTING ATPASE"/>
    <property type="match status" value="1"/>
</dbReference>
<feature type="domain" description="Cation-transporting P-type ATPase C-terminal" evidence="8">
    <location>
        <begin position="751"/>
        <end position="918"/>
    </location>
</feature>
<dbReference type="InterPro" id="IPR023299">
    <property type="entry name" value="ATPase_P-typ_cyto_dom_N"/>
</dbReference>
<dbReference type="GO" id="GO:0005886">
    <property type="term" value="C:plasma membrane"/>
    <property type="evidence" value="ECO:0007669"/>
    <property type="project" value="TreeGrafter"/>
</dbReference>
<accession>A0AA88R3T0</accession>
<evidence type="ECO:0000259" key="9">
    <source>
        <dbReference type="Pfam" id="PF00690"/>
    </source>
</evidence>
<keyword evidence="3" id="KW-0479">Metal-binding</keyword>
<dbReference type="Pfam" id="PF00690">
    <property type="entry name" value="Cation_ATPase_N"/>
    <property type="match status" value="1"/>
</dbReference>
<evidence type="ECO:0008006" key="12">
    <source>
        <dbReference type="Google" id="ProtNLM"/>
    </source>
</evidence>
<dbReference type="PANTHER" id="PTHR24093">
    <property type="entry name" value="CATION TRANSPORTING ATPASE"/>
    <property type="match status" value="1"/>
</dbReference>
<dbReference type="Gene3D" id="3.40.50.1000">
    <property type="entry name" value="HAD superfamily/HAD-like"/>
    <property type="match status" value="1"/>
</dbReference>
<evidence type="ECO:0000313" key="11">
    <source>
        <dbReference type="Proteomes" id="UP001187471"/>
    </source>
</evidence>
<dbReference type="EMBL" id="JAVXUO010001613">
    <property type="protein sequence ID" value="KAK2980667.1"/>
    <property type="molecule type" value="Genomic_DNA"/>
</dbReference>
<dbReference type="PRINTS" id="PR00119">
    <property type="entry name" value="CATATPASE"/>
</dbReference>
<dbReference type="InterPro" id="IPR036412">
    <property type="entry name" value="HAD-like_sf"/>
</dbReference>
<evidence type="ECO:0000256" key="6">
    <source>
        <dbReference type="ARBA" id="ARBA00023136"/>
    </source>
</evidence>
<dbReference type="Gene3D" id="1.20.1110.10">
    <property type="entry name" value="Calcium-transporting ATPase, transmembrane domain"/>
    <property type="match status" value="2"/>
</dbReference>
<evidence type="ECO:0000313" key="10">
    <source>
        <dbReference type="EMBL" id="KAK2980667.1"/>
    </source>
</evidence>
<keyword evidence="5 7" id="KW-1133">Transmembrane helix</keyword>
<proteinExistence type="predicted"/>
<protein>
    <recommendedName>
        <fullName evidence="12">Calcium-transporting ATPase</fullName>
    </recommendedName>
</protein>
<organism evidence="10 11">
    <name type="scientific">Escallonia rubra</name>
    <dbReference type="NCBI Taxonomy" id="112253"/>
    <lineage>
        <taxon>Eukaryota</taxon>
        <taxon>Viridiplantae</taxon>
        <taxon>Streptophyta</taxon>
        <taxon>Embryophyta</taxon>
        <taxon>Tracheophyta</taxon>
        <taxon>Spermatophyta</taxon>
        <taxon>Magnoliopsida</taxon>
        <taxon>eudicotyledons</taxon>
        <taxon>Gunneridae</taxon>
        <taxon>Pentapetalae</taxon>
        <taxon>asterids</taxon>
        <taxon>campanulids</taxon>
        <taxon>Escalloniales</taxon>
        <taxon>Escalloniaceae</taxon>
        <taxon>Escallonia</taxon>
    </lineage>
</organism>
<evidence type="ECO:0000256" key="5">
    <source>
        <dbReference type="ARBA" id="ARBA00022989"/>
    </source>
</evidence>
<feature type="transmembrane region" description="Helical" evidence="7">
    <location>
        <begin position="896"/>
        <end position="916"/>
    </location>
</feature>
<feature type="domain" description="Cation-transporting P-type ATPase N-terminal" evidence="9">
    <location>
        <begin position="58"/>
        <end position="129"/>
    </location>
</feature>
<dbReference type="AlphaFoldDB" id="A0AA88R3T0"/>